<dbReference type="AlphaFoldDB" id="A0AAN6V472"/>
<reference evidence="2" key="1">
    <citation type="journal article" date="2023" name="Mol. Phylogenet. Evol.">
        <title>Genome-scale phylogeny and comparative genomics of the fungal order Sordariales.</title>
        <authorList>
            <person name="Hensen N."/>
            <person name="Bonometti L."/>
            <person name="Westerberg I."/>
            <person name="Brannstrom I.O."/>
            <person name="Guillou S."/>
            <person name="Cros-Aarteil S."/>
            <person name="Calhoun S."/>
            <person name="Haridas S."/>
            <person name="Kuo A."/>
            <person name="Mondo S."/>
            <person name="Pangilinan J."/>
            <person name="Riley R."/>
            <person name="LaButti K."/>
            <person name="Andreopoulos B."/>
            <person name="Lipzen A."/>
            <person name="Chen C."/>
            <person name="Yan M."/>
            <person name="Daum C."/>
            <person name="Ng V."/>
            <person name="Clum A."/>
            <person name="Steindorff A."/>
            <person name="Ohm R.A."/>
            <person name="Martin F."/>
            <person name="Silar P."/>
            <person name="Natvig D.O."/>
            <person name="Lalanne C."/>
            <person name="Gautier V."/>
            <person name="Ament-Velasquez S.L."/>
            <person name="Kruys A."/>
            <person name="Hutchinson M.I."/>
            <person name="Powell A.J."/>
            <person name="Barry K."/>
            <person name="Miller A.N."/>
            <person name="Grigoriev I.V."/>
            <person name="Debuchy R."/>
            <person name="Gladieux P."/>
            <person name="Hiltunen Thoren M."/>
            <person name="Johannesson H."/>
        </authorList>
    </citation>
    <scope>NUCLEOTIDE SEQUENCE</scope>
    <source>
        <strain evidence="2">CBS 141.50</strain>
    </source>
</reference>
<sequence>MSFGDGIKALLDTYANCISLLKAFGHSREEDGAPDAQHRRSRLRRSLRSDRSLVERAYSSRLSESGSRFRKGDVRAVTALDRVLKKLKSAIRNLLRLSNKNEGLDLDYQSLLSLSNGSRAEAIKAIDSLSRRIGSSSRSSVVSSSHSKAPSKHRRKSSPDPRHSTTKSSKGTGHEHRASQPMTTPASPPLPPPKSPEIKPALKKPRRASQPATAPPPPPPKEPEIGLPTPTPRIRNLNPETNKGGPSKDLKVVENNRISIISFASDSTKLGEIPQRKWEPMARHLEVEPDGDEYNVRPMFPLKPYTVEVKEKRFLGLFRRKRDS</sequence>
<protein>
    <submittedName>
        <fullName evidence="2">Uncharacterized protein</fullName>
    </submittedName>
</protein>
<feature type="region of interest" description="Disordered" evidence="1">
    <location>
        <begin position="131"/>
        <end position="250"/>
    </location>
</feature>
<dbReference type="Proteomes" id="UP001302676">
    <property type="component" value="Unassembled WGS sequence"/>
</dbReference>
<dbReference type="GeneID" id="87813822"/>
<reference evidence="2" key="2">
    <citation type="submission" date="2023-05" db="EMBL/GenBank/DDBJ databases">
        <authorList>
            <consortium name="Lawrence Berkeley National Laboratory"/>
            <person name="Steindorff A."/>
            <person name="Hensen N."/>
            <person name="Bonometti L."/>
            <person name="Westerberg I."/>
            <person name="Brannstrom I.O."/>
            <person name="Guillou S."/>
            <person name="Cros-Aarteil S."/>
            <person name="Calhoun S."/>
            <person name="Haridas S."/>
            <person name="Kuo A."/>
            <person name="Mondo S."/>
            <person name="Pangilinan J."/>
            <person name="Riley R."/>
            <person name="Labutti K."/>
            <person name="Andreopoulos B."/>
            <person name="Lipzen A."/>
            <person name="Chen C."/>
            <person name="Yanf M."/>
            <person name="Daum C."/>
            <person name="Ng V."/>
            <person name="Clum A."/>
            <person name="Ohm R."/>
            <person name="Martin F."/>
            <person name="Silar P."/>
            <person name="Natvig D."/>
            <person name="Lalanne C."/>
            <person name="Gautier V."/>
            <person name="Ament-Velasquez S.L."/>
            <person name="Kruys A."/>
            <person name="Hutchinson M.I."/>
            <person name="Powell A.J."/>
            <person name="Barry K."/>
            <person name="Miller A.N."/>
            <person name="Grigoriev I.V."/>
            <person name="Debuchy R."/>
            <person name="Gladieux P."/>
            <person name="Thoren M.H."/>
            <person name="Johannesson H."/>
        </authorList>
    </citation>
    <scope>NUCLEOTIDE SEQUENCE</scope>
    <source>
        <strain evidence="2">CBS 141.50</strain>
    </source>
</reference>
<feature type="compositionally biased region" description="Low complexity" evidence="1">
    <location>
        <begin position="131"/>
        <end position="148"/>
    </location>
</feature>
<evidence type="ECO:0000313" key="2">
    <source>
        <dbReference type="EMBL" id="KAK4143760.1"/>
    </source>
</evidence>
<dbReference type="RefSeq" id="XP_062637131.1">
    <property type="nucleotide sequence ID" value="XM_062777209.1"/>
</dbReference>
<keyword evidence="3" id="KW-1185">Reference proteome</keyword>
<organism evidence="2 3">
    <name type="scientific">Dichotomopilus funicola</name>
    <dbReference type="NCBI Taxonomy" id="1934379"/>
    <lineage>
        <taxon>Eukaryota</taxon>
        <taxon>Fungi</taxon>
        <taxon>Dikarya</taxon>
        <taxon>Ascomycota</taxon>
        <taxon>Pezizomycotina</taxon>
        <taxon>Sordariomycetes</taxon>
        <taxon>Sordariomycetidae</taxon>
        <taxon>Sordariales</taxon>
        <taxon>Chaetomiaceae</taxon>
        <taxon>Dichotomopilus</taxon>
    </lineage>
</organism>
<name>A0AAN6V472_9PEZI</name>
<evidence type="ECO:0000256" key="1">
    <source>
        <dbReference type="SAM" id="MobiDB-lite"/>
    </source>
</evidence>
<feature type="compositionally biased region" description="Pro residues" evidence="1">
    <location>
        <begin position="186"/>
        <end position="195"/>
    </location>
</feature>
<proteinExistence type="predicted"/>
<dbReference type="EMBL" id="MU853583">
    <property type="protein sequence ID" value="KAK4143760.1"/>
    <property type="molecule type" value="Genomic_DNA"/>
</dbReference>
<comment type="caution">
    <text evidence="2">The sequence shown here is derived from an EMBL/GenBank/DDBJ whole genome shotgun (WGS) entry which is preliminary data.</text>
</comment>
<evidence type="ECO:0000313" key="3">
    <source>
        <dbReference type="Proteomes" id="UP001302676"/>
    </source>
</evidence>
<gene>
    <name evidence="2" type="ORF">C8A04DRAFT_12071</name>
</gene>
<accession>A0AAN6V472</accession>